<dbReference type="EMBL" id="HACA01021456">
    <property type="protein sequence ID" value="CDW38817.1"/>
    <property type="molecule type" value="Transcribed_RNA"/>
</dbReference>
<reference evidence="1" key="1">
    <citation type="submission" date="2014-05" db="EMBL/GenBank/DDBJ databases">
        <authorList>
            <person name="Chronopoulou M."/>
        </authorList>
    </citation>
    <scope>NUCLEOTIDE SEQUENCE</scope>
    <source>
        <tissue evidence="1">Whole organism</tissue>
    </source>
</reference>
<proteinExistence type="predicted"/>
<accession>A0A0K2ULR3</accession>
<evidence type="ECO:0000313" key="1">
    <source>
        <dbReference type="EMBL" id="CDW38817.1"/>
    </source>
</evidence>
<dbReference type="AlphaFoldDB" id="A0A0K2ULR3"/>
<protein>
    <submittedName>
        <fullName evidence="1">Uncharacterized protein</fullName>
    </submittedName>
</protein>
<feature type="non-terminal residue" evidence="1">
    <location>
        <position position="1"/>
    </location>
</feature>
<sequence>LNWDRIRRSWNATSYYIILKNYYDTDVTHTYIFRLKNLTAFGEFYHSCLHKGTYYFGIFYCTYI</sequence>
<name>A0A0K2ULR3_LEPSM</name>
<organism evidence="1">
    <name type="scientific">Lepeophtheirus salmonis</name>
    <name type="common">Salmon louse</name>
    <name type="synonym">Caligus salmonis</name>
    <dbReference type="NCBI Taxonomy" id="72036"/>
    <lineage>
        <taxon>Eukaryota</taxon>
        <taxon>Metazoa</taxon>
        <taxon>Ecdysozoa</taxon>
        <taxon>Arthropoda</taxon>
        <taxon>Crustacea</taxon>
        <taxon>Multicrustacea</taxon>
        <taxon>Hexanauplia</taxon>
        <taxon>Copepoda</taxon>
        <taxon>Siphonostomatoida</taxon>
        <taxon>Caligidae</taxon>
        <taxon>Lepeophtheirus</taxon>
    </lineage>
</organism>